<protein>
    <submittedName>
        <fullName evidence="1">Uncharacterized protein</fullName>
    </submittedName>
</protein>
<sequence length="148" mass="16015">MRSCRSSLSPWPAPLAKVASSSSEIRSVIAIVLGRTAAQASHPVEFSRKAELAHWLRPQILSHAKSGLLVDGRDSIDRLHVVILGQRRALPDLRHVNADQTSSADLGFRDAAGNTVVPEKLNERPHLFLVLVHRLPLSFLLPGGSVAG</sequence>
<evidence type="ECO:0000313" key="1">
    <source>
        <dbReference type="EMBL" id="ACO34084.1"/>
    </source>
</evidence>
<accession>C1FA17</accession>
<organism evidence="1 2">
    <name type="scientific">Acidobacterium capsulatum (strain ATCC 51196 / DSM 11244 / BCRC 80197 / JCM 7670 / NBRC 15755 / NCIMB 13165 / 161)</name>
    <dbReference type="NCBI Taxonomy" id="240015"/>
    <lineage>
        <taxon>Bacteria</taxon>
        <taxon>Pseudomonadati</taxon>
        <taxon>Acidobacteriota</taxon>
        <taxon>Terriglobia</taxon>
        <taxon>Terriglobales</taxon>
        <taxon>Acidobacteriaceae</taxon>
        <taxon>Acidobacterium</taxon>
    </lineage>
</organism>
<dbReference type="AlphaFoldDB" id="C1FA17"/>
<dbReference type="InParanoid" id="C1FA17"/>
<dbReference type="KEGG" id="aca:ACP_0397"/>
<proteinExistence type="predicted"/>
<dbReference type="Proteomes" id="UP000002207">
    <property type="component" value="Chromosome"/>
</dbReference>
<dbReference type="HOGENOM" id="CLU_1754857_0_0_0"/>
<name>C1FA17_ACIC5</name>
<dbReference type="EMBL" id="CP001472">
    <property type="protein sequence ID" value="ACO34084.1"/>
    <property type="molecule type" value="Genomic_DNA"/>
</dbReference>
<keyword evidence="2" id="KW-1185">Reference proteome</keyword>
<evidence type="ECO:0000313" key="2">
    <source>
        <dbReference type="Proteomes" id="UP000002207"/>
    </source>
</evidence>
<reference evidence="1 2" key="1">
    <citation type="journal article" date="2009" name="Appl. Environ. Microbiol.">
        <title>Three genomes from the phylum Acidobacteria provide insight into the lifestyles of these microorganisms in soils.</title>
        <authorList>
            <person name="Ward N.L."/>
            <person name="Challacombe J.F."/>
            <person name="Janssen P.H."/>
            <person name="Henrissat B."/>
            <person name="Coutinho P.M."/>
            <person name="Wu M."/>
            <person name="Xie G."/>
            <person name="Haft D.H."/>
            <person name="Sait M."/>
            <person name="Badger J."/>
            <person name="Barabote R.D."/>
            <person name="Bradley B."/>
            <person name="Brettin T.S."/>
            <person name="Brinkac L.M."/>
            <person name="Bruce D."/>
            <person name="Creasy T."/>
            <person name="Daugherty S.C."/>
            <person name="Davidsen T.M."/>
            <person name="DeBoy R.T."/>
            <person name="Detter J.C."/>
            <person name="Dodson R.J."/>
            <person name="Durkin A.S."/>
            <person name="Ganapathy A."/>
            <person name="Gwinn-Giglio M."/>
            <person name="Han C.S."/>
            <person name="Khouri H."/>
            <person name="Kiss H."/>
            <person name="Kothari S.P."/>
            <person name="Madupu R."/>
            <person name="Nelson K.E."/>
            <person name="Nelson W.C."/>
            <person name="Paulsen I."/>
            <person name="Penn K."/>
            <person name="Ren Q."/>
            <person name="Rosovitz M.J."/>
            <person name="Selengut J.D."/>
            <person name="Shrivastava S."/>
            <person name="Sullivan S.A."/>
            <person name="Tapia R."/>
            <person name="Thompson L.S."/>
            <person name="Watkins K.L."/>
            <person name="Yang Q."/>
            <person name="Yu C."/>
            <person name="Zafar N."/>
            <person name="Zhou L."/>
            <person name="Kuske C.R."/>
        </authorList>
    </citation>
    <scope>NUCLEOTIDE SEQUENCE [LARGE SCALE GENOMIC DNA]</scope>
    <source>
        <strain evidence="2">ATCC 51196 / DSM 11244 / BCRC 80197 / JCM 7670 / NBRC 15755 / NCIMB 13165 / 161</strain>
    </source>
</reference>
<gene>
    <name evidence="1" type="ordered locus">ACP_0397</name>
</gene>